<dbReference type="PANTHER" id="PTHR23416">
    <property type="entry name" value="SIALIC ACID SYNTHASE-RELATED"/>
    <property type="match status" value="1"/>
</dbReference>
<comment type="caution">
    <text evidence="4">The sequence shown here is derived from an EMBL/GenBank/DDBJ whole genome shotgun (WGS) entry which is preliminary data.</text>
</comment>
<proteinExistence type="inferred from homology"/>
<protein>
    <submittedName>
        <fullName evidence="4">Maltose acetyltransferase domain-containing protein</fullName>
    </submittedName>
</protein>
<comment type="similarity">
    <text evidence="1">Belongs to the transferase hexapeptide repeat family.</text>
</comment>
<dbReference type="Pfam" id="PF12464">
    <property type="entry name" value="Mac"/>
    <property type="match status" value="1"/>
</dbReference>
<reference evidence="5" key="1">
    <citation type="journal article" date="2019" name="Int. J. Syst. Evol. Microbiol.">
        <title>The Global Catalogue of Microorganisms (GCM) 10K type strain sequencing project: providing services to taxonomists for standard genome sequencing and annotation.</title>
        <authorList>
            <consortium name="The Broad Institute Genomics Platform"/>
            <consortium name="The Broad Institute Genome Sequencing Center for Infectious Disease"/>
            <person name="Wu L."/>
            <person name="Ma J."/>
        </authorList>
    </citation>
    <scope>NUCLEOTIDE SEQUENCE [LARGE SCALE GENOMIC DNA]</scope>
    <source>
        <strain evidence="5">DT43</strain>
    </source>
</reference>
<sequence>MQHTGDLYLPNAPEILAQQLQCQELLYDFNHIRPSDGETRRNLLEQMFAKVGQNVYRDLSHQFNLPVTIGENCWLGANVTVLPGVTYHYRCRQPCN</sequence>
<dbReference type="InterPro" id="IPR011004">
    <property type="entry name" value="Trimer_LpxA-like_sf"/>
</dbReference>
<dbReference type="SUPFAM" id="SSF51161">
    <property type="entry name" value="Trimeric LpxA-like enzymes"/>
    <property type="match status" value="1"/>
</dbReference>
<evidence type="ECO:0000259" key="3">
    <source>
        <dbReference type="SMART" id="SM01266"/>
    </source>
</evidence>
<name>A0ABW0UBU8_9STRE</name>
<organism evidence="4 5">
    <name type="scientific">Streptococcus caledonicus</name>
    <dbReference type="NCBI Taxonomy" id="2614158"/>
    <lineage>
        <taxon>Bacteria</taxon>
        <taxon>Bacillati</taxon>
        <taxon>Bacillota</taxon>
        <taxon>Bacilli</taxon>
        <taxon>Lactobacillales</taxon>
        <taxon>Streptococcaceae</taxon>
        <taxon>Streptococcus</taxon>
    </lineage>
</organism>
<accession>A0ABW0UBU8</accession>
<evidence type="ECO:0000313" key="4">
    <source>
        <dbReference type="EMBL" id="MFC5630224.1"/>
    </source>
</evidence>
<dbReference type="InterPro" id="IPR024688">
    <property type="entry name" value="Mac_dom"/>
</dbReference>
<evidence type="ECO:0000256" key="1">
    <source>
        <dbReference type="ARBA" id="ARBA00007274"/>
    </source>
</evidence>
<dbReference type="Proteomes" id="UP001596110">
    <property type="component" value="Unassembled WGS sequence"/>
</dbReference>
<evidence type="ECO:0000313" key="5">
    <source>
        <dbReference type="Proteomes" id="UP001596110"/>
    </source>
</evidence>
<evidence type="ECO:0000256" key="2">
    <source>
        <dbReference type="ARBA" id="ARBA00022679"/>
    </source>
</evidence>
<dbReference type="Gene3D" id="2.160.10.10">
    <property type="entry name" value="Hexapeptide repeat proteins"/>
    <property type="match status" value="2"/>
</dbReference>
<feature type="domain" description="Maltose/galactoside acetyltransferase" evidence="3">
    <location>
        <begin position="1"/>
        <end position="53"/>
    </location>
</feature>
<dbReference type="EMBL" id="JBHSOJ010000006">
    <property type="protein sequence ID" value="MFC5630224.1"/>
    <property type="molecule type" value="Genomic_DNA"/>
</dbReference>
<dbReference type="PANTHER" id="PTHR23416:SF23">
    <property type="entry name" value="ACETYLTRANSFERASE C18B11.09C-RELATED"/>
    <property type="match status" value="1"/>
</dbReference>
<gene>
    <name evidence="4" type="ORF">ACFPQ3_01050</name>
</gene>
<dbReference type="RefSeq" id="WP_332307255.1">
    <property type="nucleotide sequence ID" value="NZ_JBHSOJ010000006.1"/>
</dbReference>
<keyword evidence="5" id="KW-1185">Reference proteome</keyword>
<dbReference type="SMART" id="SM01266">
    <property type="entry name" value="Mac"/>
    <property type="match status" value="1"/>
</dbReference>
<dbReference type="InterPro" id="IPR051159">
    <property type="entry name" value="Hexapeptide_acetyltransf"/>
</dbReference>
<keyword evidence="2" id="KW-0808">Transferase</keyword>